<accession>A0A6M5YFQ0</accession>
<dbReference type="KEGG" id="ftj:FTUN_0315"/>
<sequence length="45" mass="5260">MDRNEAGRGLLRGPLTLSFAVGVYFFTWDAEGSRHRRPRRGRRIQ</sequence>
<keyword evidence="1" id="KW-1133">Transmembrane helix</keyword>
<gene>
    <name evidence="2" type="ORF">FTUN_0315</name>
</gene>
<dbReference type="AlphaFoldDB" id="A0A6M5YFQ0"/>
<protein>
    <submittedName>
        <fullName evidence="2">Uncharacterized protein</fullName>
    </submittedName>
</protein>
<evidence type="ECO:0000256" key="1">
    <source>
        <dbReference type="SAM" id="Phobius"/>
    </source>
</evidence>
<keyword evidence="3" id="KW-1185">Reference proteome</keyword>
<name>A0A6M5YFQ0_9BACT</name>
<organism evidence="2 3">
    <name type="scientific">Frigoriglobus tundricola</name>
    <dbReference type="NCBI Taxonomy" id="2774151"/>
    <lineage>
        <taxon>Bacteria</taxon>
        <taxon>Pseudomonadati</taxon>
        <taxon>Planctomycetota</taxon>
        <taxon>Planctomycetia</taxon>
        <taxon>Gemmatales</taxon>
        <taxon>Gemmataceae</taxon>
        <taxon>Frigoriglobus</taxon>
    </lineage>
</organism>
<proteinExistence type="predicted"/>
<dbReference type="Proteomes" id="UP000503447">
    <property type="component" value="Chromosome"/>
</dbReference>
<keyword evidence="1" id="KW-0472">Membrane</keyword>
<feature type="transmembrane region" description="Helical" evidence="1">
    <location>
        <begin position="12"/>
        <end position="30"/>
    </location>
</feature>
<evidence type="ECO:0000313" key="2">
    <source>
        <dbReference type="EMBL" id="QJW92818.1"/>
    </source>
</evidence>
<dbReference type="EMBL" id="CP053452">
    <property type="protein sequence ID" value="QJW92818.1"/>
    <property type="molecule type" value="Genomic_DNA"/>
</dbReference>
<reference evidence="3" key="1">
    <citation type="submission" date="2020-05" db="EMBL/GenBank/DDBJ databases">
        <title>Frigoriglobus tundricola gen. nov., sp. nov., a psychrotolerant cellulolytic planctomycete of the family Gemmataceae with two divergent copies of 16S rRNA gene.</title>
        <authorList>
            <person name="Kulichevskaya I.S."/>
            <person name="Ivanova A.A."/>
            <person name="Naumoff D.G."/>
            <person name="Beletsky A.V."/>
            <person name="Rijpstra W.I.C."/>
            <person name="Sinninghe Damste J.S."/>
            <person name="Mardanov A.V."/>
            <person name="Ravin N.V."/>
            <person name="Dedysh S.N."/>
        </authorList>
    </citation>
    <scope>NUCLEOTIDE SEQUENCE [LARGE SCALE GENOMIC DNA]</scope>
    <source>
        <strain evidence="3">PL17</strain>
    </source>
</reference>
<evidence type="ECO:0000313" key="3">
    <source>
        <dbReference type="Proteomes" id="UP000503447"/>
    </source>
</evidence>
<keyword evidence="1" id="KW-0812">Transmembrane</keyword>